<keyword evidence="5" id="KW-0808">Transferase</keyword>
<dbReference type="Pfam" id="PF01755">
    <property type="entry name" value="Glyco_transf_25"/>
    <property type="match status" value="1"/>
</dbReference>
<keyword evidence="3" id="KW-0448">Lipopolysaccharide biosynthesis</keyword>
<dbReference type="InterPro" id="IPR002654">
    <property type="entry name" value="Glyco_trans_25"/>
</dbReference>
<comment type="caution">
    <text evidence="5">The sequence shown here is derived from an EMBL/GenBank/DDBJ whole genome shotgun (WGS) entry which is preliminary data.</text>
</comment>
<dbReference type="UniPathway" id="UPA00501"/>
<evidence type="ECO:0000256" key="3">
    <source>
        <dbReference type="ARBA" id="ARBA00022985"/>
    </source>
</evidence>
<comment type="pathway">
    <text evidence="1">Bacterial outer membrane biogenesis; lipooligosaccharide biosynthesis.</text>
</comment>
<dbReference type="Proteomes" id="UP000316388">
    <property type="component" value="Unassembled WGS sequence"/>
</dbReference>
<dbReference type="GO" id="GO:0009103">
    <property type="term" value="P:lipopolysaccharide biosynthetic process"/>
    <property type="evidence" value="ECO:0007669"/>
    <property type="project" value="UniProtKB-KW"/>
</dbReference>
<evidence type="ECO:0000259" key="4">
    <source>
        <dbReference type="Pfam" id="PF01755"/>
    </source>
</evidence>
<comment type="pathway">
    <text evidence="2">Glycan metabolism; lacto-N-neotetraose biosynthesis.</text>
</comment>
<evidence type="ECO:0000256" key="1">
    <source>
        <dbReference type="ARBA" id="ARBA00005068"/>
    </source>
</evidence>
<dbReference type="CDD" id="cd06532">
    <property type="entry name" value="Glyco_transf_25"/>
    <property type="match status" value="1"/>
</dbReference>
<reference evidence="5 6" key="1">
    <citation type="submission" date="2019-07" db="EMBL/GenBank/DDBJ databases">
        <title>Tepidimonas fonticaldi AT-A2 draft genome.</title>
        <authorList>
            <person name="Da Costa M.S."/>
            <person name="Froufe H.J.C."/>
            <person name="Egas C."/>
            <person name="Albuquerque L."/>
        </authorList>
    </citation>
    <scope>NUCLEOTIDE SEQUENCE [LARGE SCALE GENOMIC DNA]</scope>
    <source>
        <strain evidence="5 6">AT-A2</strain>
    </source>
</reference>
<name>A0A554XLH5_9BURK</name>
<evidence type="ECO:0000256" key="2">
    <source>
        <dbReference type="ARBA" id="ARBA00005222"/>
    </source>
</evidence>
<feature type="domain" description="Glycosyl transferase family 25" evidence="4">
    <location>
        <begin position="1"/>
        <end position="179"/>
    </location>
</feature>
<dbReference type="EMBL" id="VJOO01000016">
    <property type="protein sequence ID" value="TSE36680.1"/>
    <property type="molecule type" value="Genomic_DNA"/>
</dbReference>
<dbReference type="AlphaFoldDB" id="A0A554XLH5"/>
<dbReference type="GO" id="GO:0016740">
    <property type="term" value="F:transferase activity"/>
    <property type="evidence" value="ECO:0007669"/>
    <property type="project" value="UniProtKB-KW"/>
</dbReference>
<proteinExistence type="predicted"/>
<evidence type="ECO:0000313" key="6">
    <source>
        <dbReference type="Proteomes" id="UP000316388"/>
    </source>
</evidence>
<organism evidence="5 6">
    <name type="scientific">Tepidimonas fonticaldi</name>
    <dbReference type="NCBI Taxonomy" id="1101373"/>
    <lineage>
        <taxon>Bacteria</taxon>
        <taxon>Pseudomonadati</taxon>
        <taxon>Pseudomonadota</taxon>
        <taxon>Betaproteobacteria</taxon>
        <taxon>Burkholderiales</taxon>
        <taxon>Tepidimonas</taxon>
    </lineage>
</organism>
<accession>A0A554XLH5</accession>
<gene>
    <name evidence="5" type="ORF">Tfont_01756</name>
</gene>
<dbReference type="RefSeq" id="WP_143969166.1">
    <property type="nucleotide sequence ID" value="NZ_VJOO01000016.1"/>
</dbReference>
<evidence type="ECO:0000313" key="5">
    <source>
        <dbReference type="EMBL" id="TSE36680.1"/>
    </source>
</evidence>
<protein>
    <submittedName>
        <fullName evidence="5">Glycosyltransferase family 25 (LPS biosynthesis protein)</fullName>
    </submittedName>
</protein>
<dbReference type="UniPathway" id="UPA00820"/>
<sequence length="248" mass="29519">MIPIVYINLDRDVDRRRHLEHQLERFGLSAHRIRGVLWSELTPQEQSKFYSSEVNQRKFYRPLSDGEKGCYVSHLYAARHAIEASYDRMLILEDDVILKDGLPAVLKAIERLPVEGWDIIKLYNRQKERPRLRRPLSDLEGYELCTYKRVPSWSNAYVVSQAGARKVYKNFVPFGRPIDVDKRYWWEFDLRIFGIFPSVVEKAPLSKNSSIWANGRSRRTWKQQRKRWYLQLVHAIQNAWMVRGQELP</sequence>